<feature type="domain" description="DUF4220" evidence="2">
    <location>
        <begin position="77"/>
        <end position="414"/>
    </location>
</feature>
<feature type="transmembrane region" description="Helical" evidence="1">
    <location>
        <begin position="305"/>
        <end position="322"/>
    </location>
</feature>
<sequence>MRILWDNQLSIPDHRRYQLISYPPAVQHSLVTHIQQLWNGWEIQCLAILSFSLQVFLLFSTIFRKRNYSRVLRMLLWLAYLSADAVAIYLLGRLTLLVGDEPQHQLVLFWAPFLLLHLGGQESIITAFSMEDRALWKRHLLNLVIQVSLAIYVIGKQWRGDKQLVAPTAIMFVAGTISYAERIYVLSRAHSAMSVDDRAKALVVDSYADIKFYACLASYDRMIRLIISEKQGRNSERVMEAAREGFLLSLDFLLDLTAARTGDNFTNWQSTSNQDLVDMLYKLAEIHLSMIYDYLYTKFGMGMSCRLATLALTCIALVLFLVSRLDPKGSVSYYRTDAIISYILLVGAIVLEISSTLLWLMSSFLAWNIARFSQFTSALPCADTISLHNIVKIFLPEISRVEWSEELQQHNIIDWCICIKKRKAGDTESHYFLHACFGRLERMMDFVGIERGCTKPVKVSADLKKVILDNLLKIWGIVSRPNELEMSRFHGLWAHQWVQRCYQYEAPISGNFAPRTPSDDRRAAERALGASGIQDLGFVDSVFIWHLVTDICQQLEDDTAVETTSKLRSLSSELSDYAMYLIVKCQTMLGSKYELDKFNFWRTVTMRFTPRGKVDRSAFIQNILTCSIDCDVFVRACCVSRELLKMEVEPAASAGRGRWELITVVWTEMLCYIAKNCGTSFHTKQLCAGGEFVTHVKMLLFVLGFVI</sequence>
<dbReference type="Pfam" id="PF04578">
    <property type="entry name" value="DUF594"/>
    <property type="match status" value="1"/>
</dbReference>
<keyword evidence="1" id="KW-1133">Transmembrane helix</keyword>
<reference evidence="3" key="3">
    <citation type="submission" date="2015-04" db="UniProtKB">
        <authorList>
            <consortium name="EnsemblPlants"/>
        </authorList>
    </citation>
    <scope>IDENTIFICATION</scope>
</reference>
<evidence type="ECO:0000256" key="1">
    <source>
        <dbReference type="SAM" id="Phobius"/>
    </source>
</evidence>
<dbReference type="InterPro" id="IPR007658">
    <property type="entry name" value="DUF594"/>
</dbReference>
<proteinExistence type="predicted"/>
<dbReference type="EnsemblPlants" id="LPERR11G17980.1">
    <property type="protein sequence ID" value="LPERR11G17980.1"/>
    <property type="gene ID" value="LPERR11G17980"/>
</dbReference>
<name>A0A0D9XUU5_9ORYZ</name>
<dbReference type="Proteomes" id="UP000032180">
    <property type="component" value="Chromosome 11"/>
</dbReference>
<dbReference type="InterPro" id="IPR025315">
    <property type="entry name" value="DUF4220"/>
</dbReference>
<reference evidence="3 4" key="1">
    <citation type="submission" date="2012-08" db="EMBL/GenBank/DDBJ databases">
        <title>Oryza genome evolution.</title>
        <authorList>
            <person name="Wing R.A."/>
        </authorList>
    </citation>
    <scope>NUCLEOTIDE SEQUENCE</scope>
</reference>
<feature type="transmembrane region" description="Helical" evidence="1">
    <location>
        <begin position="75"/>
        <end position="96"/>
    </location>
</feature>
<evidence type="ECO:0000313" key="3">
    <source>
        <dbReference type="EnsemblPlants" id="LPERR11G17980.1"/>
    </source>
</evidence>
<dbReference type="Pfam" id="PF13968">
    <property type="entry name" value="DUF4220"/>
    <property type="match status" value="1"/>
</dbReference>
<protein>
    <recommendedName>
        <fullName evidence="2">DUF4220 domain-containing protein</fullName>
    </recommendedName>
</protein>
<dbReference type="STRING" id="77586.A0A0D9XUU5"/>
<evidence type="ECO:0000259" key="2">
    <source>
        <dbReference type="Pfam" id="PF13968"/>
    </source>
</evidence>
<feature type="transmembrane region" description="Helical" evidence="1">
    <location>
        <begin position="164"/>
        <end position="185"/>
    </location>
</feature>
<dbReference type="eggNOG" id="ENOG502QQBP">
    <property type="taxonomic scope" value="Eukaryota"/>
</dbReference>
<dbReference type="AlphaFoldDB" id="A0A0D9XUU5"/>
<evidence type="ECO:0000313" key="4">
    <source>
        <dbReference type="Proteomes" id="UP000032180"/>
    </source>
</evidence>
<keyword evidence="1" id="KW-0812">Transmembrane</keyword>
<dbReference type="Gramene" id="LPERR11G17980.1">
    <property type="protein sequence ID" value="LPERR11G17980.1"/>
    <property type="gene ID" value="LPERR11G17980"/>
</dbReference>
<keyword evidence="1" id="KW-0472">Membrane</keyword>
<dbReference type="PANTHER" id="PTHR31325">
    <property type="entry name" value="OS01G0798800 PROTEIN-RELATED"/>
    <property type="match status" value="1"/>
</dbReference>
<reference evidence="4" key="2">
    <citation type="submission" date="2013-12" db="EMBL/GenBank/DDBJ databases">
        <authorList>
            <person name="Yu Y."/>
            <person name="Lee S."/>
            <person name="de Baynast K."/>
            <person name="Wissotski M."/>
            <person name="Liu L."/>
            <person name="Talag J."/>
            <person name="Goicoechea J."/>
            <person name="Angelova A."/>
            <person name="Jetty R."/>
            <person name="Kudrna D."/>
            <person name="Golser W."/>
            <person name="Rivera L."/>
            <person name="Zhang J."/>
            <person name="Wing R."/>
        </authorList>
    </citation>
    <scope>NUCLEOTIDE SEQUENCE</scope>
</reference>
<organism evidence="3 4">
    <name type="scientific">Leersia perrieri</name>
    <dbReference type="NCBI Taxonomy" id="77586"/>
    <lineage>
        <taxon>Eukaryota</taxon>
        <taxon>Viridiplantae</taxon>
        <taxon>Streptophyta</taxon>
        <taxon>Embryophyta</taxon>
        <taxon>Tracheophyta</taxon>
        <taxon>Spermatophyta</taxon>
        <taxon>Magnoliopsida</taxon>
        <taxon>Liliopsida</taxon>
        <taxon>Poales</taxon>
        <taxon>Poaceae</taxon>
        <taxon>BOP clade</taxon>
        <taxon>Oryzoideae</taxon>
        <taxon>Oryzeae</taxon>
        <taxon>Oryzinae</taxon>
        <taxon>Leersia</taxon>
    </lineage>
</organism>
<dbReference type="HOGENOM" id="CLU_009180_3_0_1"/>
<feature type="transmembrane region" description="Helical" evidence="1">
    <location>
        <begin position="342"/>
        <end position="367"/>
    </location>
</feature>
<feature type="transmembrane region" description="Helical" evidence="1">
    <location>
        <begin position="108"/>
        <end position="128"/>
    </location>
</feature>
<feature type="transmembrane region" description="Helical" evidence="1">
    <location>
        <begin position="41"/>
        <end position="63"/>
    </location>
</feature>
<accession>A0A0D9XUU5</accession>
<keyword evidence="4" id="KW-1185">Reference proteome</keyword>